<dbReference type="GO" id="GO:0006898">
    <property type="term" value="P:receptor-mediated endocytosis"/>
    <property type="evidence" value="ECO:0007669"/>
    <property type="project" value="TreeGrafter"/>
</dbReference>
<dbReference type="PANTHER" id="PTHR22722">
    <property type="entry name" value="LOW-DENSITY LIPOPROTEIN RECEPTOR-RELATED PROTEIN 2-RELATED"/>
    <property type="match status" value="1"/>
</dbReference>
<dbReference type="FunFam" id="4.10.400.10:FF:000147">
    <property type="entry name" value="Low-density lipoprotein receptor-related protein 2"/>
    <property type="match status" value="1"/>
</dbReference>
<feature type="repeat" description="LDL-receptor class B" evidence="28">
    <location>
        <begin position="3032"/>
        <end position="3073"/>
    </location>
</feature>
<feature type="disulfide bond" evidence="27">
    <location>
        <begin position="961"/>
        <end position="973"/>
    </location>
</feature>
<dbReference type="Pfam" id="PF02931">
    <property type="entry name" value="Neur_chan_LBD"/>
    <property type="match status" value="1"/>
</dbReference>
<feature type="disulfide bond" evidence="27">
    <location>
        <begin position="3886"/>
        <end position="3898"/>
    </location>
</feature>
<feature type="repeat" description="LDL-receptor class B" evidence="28">
    <location>
        <begin position="2286"/>
        <end position="2329"/>
    </location>
</feature>
<keyword evidence="17 30" id="KW-0472">Membrane</keyword>
<dbReference type="GO" id="GO:0005509">
    <property type="term" value="F:calcium ion binding"/>
    <property type="evidence" value="ECO:0007669"/>
    <property type="project" value="InterPro"/>
</dbReference>
<evidence type="ECO:0000256" key="28">
    <source>
        <dbReference type="PROSITE-ProRule" id="PRU00461"/>
    </source>
</evidence>
<evidence type="ECO:0000256" key="3">
    <source>
        <dbReference type="ARBA" id="ARBA00009237"/>
    </source>
</evidence>
<feature type="disulfide bond" evidence="27">
    <location>
        <begin position="4455"/>
        <end position="4473"/>
    </location>
</feature>
<evidence type="ECO:0000256" key="26">
    <source>
        <dbReference type="PROSITE-ProRule" id="PRU00076"/>
    </source>
</evidence>
<keyword evidence="12" id="KW-0732">Signal</keyword>
<evidence type="ECO:0000256" key="15">
    <source>
        <dbReference type="ARBA" id="ARBA00022989"/>
    </source>
</evidence>
<dbReference type="Gene3D" id="2.10.25.10">
    <property type="entry name" value="Laminin"/>
    <property type="match status" value="6"/>
</dbReference>
<evidence type="ECO:0000256" key="9">
    <source>
        <dbReference type="ARBA" id="ARBA00022583"/>
    </source>
</evidence>
<evidence type="ECO:0000256" key="27">
    <source>
        <dbReference type="PROSITE-ProRule" id="PRU00124"/>
    </source>
</evidence>
<evidence type="ECO:0000256" key="25">
    <source>
        <dbReference type="ARBA" id="ARBA00037878"/>
    </source>
</evidence>
<dbReference type="GO" id="GO:0045211">
    <property type="term" value="C:postsynaptic membrane"/>
    <property type="evidence" value="ECO:0007669"/>
    <property type="project" value="UniProtKB-SubCell"/>
</dbReference>
<keyword evidence="32" id="KW-0449">Lipoprotein</keyword>
<feature type="disulfide bond" evidence="27">
    <location>
        <begin position="3676"/>
        <end position="3694"/>
    </location>
</feature>
<dbReference type="FunFam" id="4.10.400.10:FF:000005">
    <property type="entry name" value="low-density lipoprotein receptor-related protein 1B"/>
    <property type="match status" value="3"/>
</dbReference>
<dbReference type="FunFam" id="2.10.25.10:FF:000009">
    <property type="entry name" value="Low-density lipoprotein receptor isoform 1"/>
    <property type="match status" value="3"/>
</dbReference>
<dbReference type="PROSITE" id="PS01187">
    <property type="entry name" value="EGF_CA"/>
    <property type="match status" value="4"/>
</dbReference>
<evidence type="ECO:0000256" key="6">
    <source>
        <dbReference type="ARBA" id="ARBA00022525"/>
    </source>
</evidence>
<dbReference type="OrthoDB" id="21182at2759"/>
<evidence type="ECO:0000256" key="29">
    <source>
        <dbReference type="SAM" id="MobiDB-lite"/>
    </source>
</evidence>
<feature type="disulfide bond" evidence="27">
    <location>
        <begin position="3811"/>
        <end position="3829"/>
    </location>
</feature>
<dbReference type="Pfam" id="PF12662">
    <property type="entry name" value="cEGF"/>
    <property type="match status" value="1"/>
</dbReference>
<evidence type="ECO:0000256" key="13">
    <source>
        <dbReference type="ARBA" id="ARBA00022737"/>
    </source>
</evidence>
<keyword evidence="18 26" id="KW-1015">Disulfide bond</keyword>
<evidence type="ECO:0000256" key="11">
    <source>
        <dbReference type="ARBA" id="ARBA00022723"/>
    </source>
</evidence>
<feature type="disulfide bond" evidence="27">
    <location>
        <begin position="3548"/>
        <end position="3566"/>
    </location>
</feature>
<name>A0A0V1D5C2_TRIBR</name>
<evidence type="ECO:0000256" key="17">
    <source>
        <dbReference type="ARBA" id="ARBA00023136"/>
    </source>
</evidence>
<dbReference type="InterPro" id="IPR018097">
    <property type="entry name" value="EGF_Ca-bd_CS"/>
</dbReference>
<keyword evidence="23" id="KW-0406">Ion transport</keyword>
<feature type="compositionally biased region" description="Polar residues" evidence="29">
    <location>
        <begin position="5389"/>
        <end position="5398"/>
    </location>
</feature>
<keyword evidence="11" id="KW-0479">Metal-binding</keyword>
<dbReference type="InterPro" id="IPR051221">
    <property type="entry name" value="LDLR-related"/>
</dbReference>
<keyword evidence="33" id="KW-1185">Reference proteome</keyword>
<dbReference type="InterPro" id="IPR036719">
    <property type="entry name" value="Neuro-gated_channel_TM_sf"/>
</dbReference>
<dbReference type="InterPro" id="IPR009030">
    <property type="entry name" value="Growth_fac_rcpt_cys_sf"/>
</dbReference>
<evidence type="ECO:0000256" key="10">
    <source>
        <dbReference type="ARBA" id="ARBA00022692"/>
    </source>
</evidence>
<feature type="disulfide bond" evidence="27">
    <location>
        <begin position="3844"/>
        <end position="3856"/>
    </location>
</feature>
<dbReference type="SUPFAM" id="SSF90112">
    <property type="entry name" value="Neurotransmitter-gated ion-channel transmembrane pore"/>
    <property type="match status" value="2"/>
</dbReference>
<dbReference type="CDD" id="cd00054">
    <property type="entry name" value="EGF_CA"/>
    <property type="match status" value="1"/>
</dbReference>
<dbReference type="InterPro" id="IPR006029">
    <property type="entry name" value="Neurotrans-gated_channel_TM"/>
</dbReference>
<keyword evidence="9" id="KW-0254">Endocytosis</keyword>
<feature type="disulfide bond" evidence="27">
    <location>
        <begin position="2042"/>
        <end position="2060"/>
    </location>
</feature>
<feature type="disulfide bond" evidence="27">
    <location>
        <begin position="3590"/>
        <end position="3608"/>
    </location>
</feature>
<feature type="disulfide bond" evidence="27">
    <location>
        <begin position="3804"/>
        <end position="3816"/>
    </location>
</feature>
<dbReference type="InterPro" id="IPR018000">
    <property type="entry name" value="Neurotransmitter_ion_chnl_CS"/>
</dbReference>
<dbReference type="PROSITE" id="PS00010">
    <property type="entry name" value="ASX_HYDROXYL"/>
    <property type="match status" value="1"/>
</dbReference>
<evidence type="ECO:0000256" key="23">
    <source>
        <dbReference type="ARBA" id="ARBA00023286"/>
    </source>
</evidence>
<evidence type="ECO:0000256" key="1">
    <source>
        <dbReference type="ARBA" id="ARBA00004251"/>
    </source>
</evidence>
<evidence type="ECO:0000256" key="16">
    <source>
        <dbReference type="ARBA" id="ARBA00023018"/>
    </source>
</evidence>
<feature type="transmembrane region" description="Helical" evidence="30">
    <location>
        <begin position="47"/>
        <end position="70"/>
    </location>
</feature>
<feature type="disulfide bond" evidence="27">
    <location>
        <begin position="4448"/>
        <end position="4460"/>
    </location>
</feature>
<feature type="disulfide bond" evidence="27">
    <location>
        <begin position="3719"/>
        <end position="3737"/>
    </location>
</feature>
<feature type="disulfide bond" evidence="27">
    <location>
        <begin position="3505"/>
        <end position="3523"/>
    </location>
</feature>
<dbReference type="Pfam" id="PF00057">
    <property type="entry name" value="Ldl_recept_a"/>
    <property type="match status" value="31"/>
</dbReference>
<comment type="caution">
    <text evidence="32">The sequence shown here is derived from an EMBL/GenBank/DDBJ whole genome shotgun (WGS) entry which is preliminary data.</text>
</comment>
<dbReference type="Pfam" id="PF24468">
    <property type="entry name" value="EGF_LRP2"/>
    <property type="match status" value="1"/>
</dbReference>
<dbReference type="Pfam" id="PF07645">
    <property type="entry name" value="EGF_CA"/>
    <property type="match status" value="2"/>
</dbReference>
<feature type="disulfide bond" evidence="27">
    <location>
        <begin position="1867"/>
        <end position="1879"/>
    </location>
</feature>
<dbReference type="SUPFAM" id="SSF57184">
    <property type="entry name" value="Growth factor receptor domain"/>
    <property type="match status" value="1"/>
</dbReference>
<feature type="region of interest" description="Disordered" evidence="29">
    <location>
        <begin position="5389"/>
        <end position="5417"/>
    </location>
</feature>
<dbReference type="PANTHER" id="PTHR22722:SF14">
    <property type="entry name" value="MEGALIN, ISOFORM A"/>
    <property type="match status" value="1"/>
</dbReference>
<feature type="disulfide bond" evidence="26">
    <location>
        <begin position="5254"/>
        <end position="5263"/>
    </location>
</feature>
<dbReference type="PROSITE" id="PS50068">
    <property type="entry name" value="LDLRA_2"/>
    <property type="match status" value="35"/>
</dbReference>
<feature type="repeat" description="LDL-receptor class B" evidence="28">
    <location>
        <begin position="2243"/>
        <end position="2285"/>
    </location>
</feature>
<dbReference type="InterPro" id="IPR026823">
    <property type="entry name" value="cEGF"/>
</dbReference>
<keyword evidence="23" id="KW-1071">Ligand-gated ion channel</keyword>
<keyword evidence="22" id="KW-0628">Postsynaptic cell membrane</keyword>
<evidence type="ECO:0000256" key="7">
    <source>
        <dbReference type="ARBA" id="ARBA00022536"/>
    </source>
</evidence>
<keyword evidence="8" id="KW-0597">Phosphoprotein</keyword>
<reference evidence="32 33" key="1">
    <citation type="submission" date="2015-01" db="EMBL/GenBank/DDBJ databases">
        <title>Evolution of Trichinella species and genotypes.</title>
        <authorList>
            <person name="Korhonen P.K."/>
            <person name="Edoardo P."/>
            <person name="Giuseppe L.R."/>
            <person name="Gasser R.B."/>
        </authorList>
    </citation>
    <scope>NUCLEOTIDE SEQUENCE [LARGE SCALE GENOMIC DNA]</scope>
    <source>
        <strain evidence="32">ISS120</strain>
    </source>
</reference>
<dbReference type="Pfam" id="PF02932">
    <property type="entry name" value="Neur_chan_memb"/>
    <property type="match status" value="1"/>
</dbReference>
<gene>
    <name evidence="32" type="primary">CHRNA7</name>
    <name evidence="32" type="ORF">T03_17245</name>
</gene>
<feature type="disulfide bond" evidence="27">
    <location>
        <begin position="3583"/>
        <end position="3595"/>
    </location>
</feature>
<dbReference type="FunFam" id="4.10.400.10:FF:000190">
    <property type="entry name" value="Low-density lipoprotein receptor-related protein"/>
    <property type="match status" value="1"/>
</dbReference>
<feature type="disulfide bond" evidence="27">
    <location>
        <begin position="1874"/>
        <end position="1892"/>
    </location>
</feature>
<comment type="subcellular location">
    <subcellularLocation>
        <location evidence="1">Cell membrane</location>
        <topology evidence="1">Single-pass type I membrane protein</topology>
    </subcellularLocation>
    <subcellularLocation>
        <location evidence="25">Membrane</location>
        <location evidence="25">Coated pit</location>
    </subcellularLocation>
    <subcellularLocation>
        <location evidence="24">Postsynaptic cell membrane</location>
        <topology evidence="24">Multi-pass membrane protein</topology>
    </subcellularLocation>
    <subcellularLocation>
        <location evidence="2">Secreted</location>
    </subcellularLocation>
</comment>
<feature type="transmembrane region" description="Helical" evidence="30">
    <location>
        <begin position="291"/>
        <end position="312"/>
    </location>
</feature>
<dbReference type="PRINTS" id="PR00261">
    <property type="entry name" value="LDLRECEPTOR"/>
</dbReference>
<evidence type="ECO:0000256" key="20">
    <source>
        <dbReference type="ARBA" id="ARBA00023176"/>
    </source>
</evidence>
<keyword evidence="20" id="KW-0168">Coated pit</keyword>
<comment type="similarity">
    <text evidence="3">Belongs to the ligand-gated ion channel (TC 1.A.9) family. Acetylcholine receptor (TC 1.A.9.1) subfamily.</text>
</comment>
<dbReference type="Pfam" id="PF14670">
    <property type="entry name" value="FXa_inhibition"/>
    <property type="match status" value="1"/>
</dbReference>
<evidence type="ECO:0000256" key="19">
    <source>
        <dbReference type="ARBA" id="ARBA00023170"/>
    </source>
</evidence>
<dbReference type="PROSITE" id="PS50026">
    <property type="entry name" value="EGF_3"/>
    <property type="match status" value="1"/>
</dbReference>
<keyword evidence="7 26" id="KW-0245">EGF-like domain</keyword>
<feature type="disulfide bond" evidence="27">
    <location>
        <begin position="1915"/>
        <end position="1933"/>
    </location>
</feature>
<feature type="transmembrane region" description="Helical" evidence="30">
    <location>
        <begin position="346"/>
        <end position="367"/>
    </location>
</feature>
<dbReference type="SUPFAM" id="SSF57196">
    <property type="entry name" value="EGF/Laminin"/>
    <property type="match status" value="6"/>
</dbReference>
<dbReference type="FunFam" id="4.10.400.10:FF:000011">
    <property type="entry name" value="Low-density lipoprotein receptor-related protein 1"/>
    <property type="match status" value="2"/>
</dbReference>
<dbReference type="Proteomes" id="UP000054653">
    <property type="component" value="Unassembled WGS sequence"/>
</dbReference>
<dbReference type="Pfam" id="PF00058">
    <property type="entry name" value="Ldl_recept_b"/>
    <property type="match status" value="4"/>
</dbReference>
<proteinExistence type="inferred from homology"/>
<feature type="disulfide bond" evidence="27">
    <location>
        <begin position="4385"/>
        <end position="4400"/>
    </location>
</feature>
<dbReference type="InterPro" id="IPR011042">
    <property type="entry name" value="6-blade_b-propeller_TolB-like"/>
</dbReference>
<feature type="disulfide bond" evidence="27">
    <location>
        <begin position="1969"/>
        <end position="1984"/>
    </location>
</feature>
<dbReference type="SMART" id="SM00135">
    <property type="entry name" value="LY"/>
    <property type="match status" value="32"/>
</dbReference>
<feature type="disulfide bond" evidence="27">
    <location>
        <begin position="980"/>
        <end position="995"/>
    </location>
</feature>
<feature type="disulfide bond" evidence="27">
    <location>
        <begin position="1020"/>
        <end position="1035"/>
    </location>
</feature>
<dbReference type="PROSITE" id="PS01209">
    <property type="entry name" value="LDLRA_1"/>
    <property type="match status" value="14"/>
</dbReference>
<feature type="disulfide bond" evidence="27">
    <location>
        <begin position="1785"/>
        <end position="1803"/>
    </location>
</feature>
<dbReference type="Pfam" id="PF16472">
    <property type="entry name" value="DUF5050"/>
    <property type="match status" value="1"/>
</dbReference>
<feature type="disulfide bond" evidence="27">
    <location>
        <begin position="968"/>
        <end position="986"/>
    </location>
</feature>
<keyword evidence="21" id="KW-0325">Glycoprotein</keyword>
<dbReference type="FunFam" id="2.120.10.30:FF:000241">
    <property type="entry name" value="Low-density lipoprotein receptor-related protein 6"/>
    <property type="match status" value="4"/>
</dbReference>
<dbReference type="SUPFAM" id="SSF63712">
    <property type="entry name" value="Nicotinic receptor ligand binding domain-like"/>
    <property type="match status" value="1"/>
</dbReference>
<dbReference type="CDD" id="cd19051">
    <property type="entry name" value="LGIC_TM_cation"/>
    <property type="match status" value="1"/>
</dbReference>
<evidence type="ECO:0000256" key="14">
    <source>
        <dbReference type="ARBA" id="ARBA00022837"/>
    </source>
</evidence>
<evidence type="ECO:0000256" key="22">
    <source>
        <dbReference type="ARBA" id="ARBA00023257"/>
    </source>
</evidence>
<feature type="repeat" description="LDL-receptor class B" evidence="28">
    <location>
        <begin position="5050"/>
        <end position="5093"/>
    </location>
</feature>
<dbReference type="GO" id="GO:0005905">
    <property type="term" value="C:clathrin-coated pit"/>
    <property type="evidence" value="ECO:0007669"/>
    <property type="project" value="UniProtKB-KW"/>
</dbReference>
<sequence>MKYIRSHSGADDKIVGIAICIQLKHWLVNFALQEHDSVWKRKPAHRVCFQLFMIMAIILDFGLCSAWRLILLAIFTVTEILAGDYERLLYKHLLADYDPLVRPVDNESQPVVVKLGIDLQQIIDIDEKNQLIQTNVWLRFDWKDKYLRWKPEDYGNVLQVRVPIARLWRPDILLYNSADQMFDSTWHTNAIVNHDGTVEWLPPAIIKSSCKIDITWFPFDDQKCTLKFGSWTYSGFQIDLQAGNAVTDTYVENGEWILMGLPVKRNVFKYECCPEPYIDVTFTIWVRRRTLYYGFNLIIPCILISTMALLGFSLPPDAGEKLTLVNVQQFDSFETSRRFKIIGIELVVYLIQSTCISVFMSLCVFLVVVSESMPHTSDAVPLIGLNVLVSLVFYLQIFAMTIPSTSETVPLLGTYFSCIMIVVSASVVLTVIVLNFHHRTGETHHMSPVVRLLLLNWLPWLLMMKRPGRRFNRSAIRRAQDMCHLERKEKLSRSLMANILDLEDKKHLTAEELCIKEPPALDHNVTKTPDPGPLSRDLAAILKELRYITDRMRKEDEEHEIISDWKFAAMAVDRLCLVIFTTFLLSVLIADVASAGLLCTDCSLQSVAIMRCVILLISGQKNLAIGQIVLLLSTVLLIVDSLQITRAVSSPQVSKFDPEPCGGDPTPPAPDTDVLSKFCQGHILARVMNVRTSLSVLSQQQQQYGDDFRLFPEEEEEEDKERSSLQVIGSVSALWVTLKLGLRDCSLLKSVRIICSQPPGRLFCSFCWKRIEAAVHERQSASSARRTRPSTGRCNPELEFHCHSDNRCIPIGWRCDGGKDCTLGEDEEGCAHPGCKPDQFQCDNYRWNETSCIPLYHKCDNVTDCYDGSDEKHCAKTVCNAEDFYCANGLQCFPKSKVCDGIYDCRDQSDERSCGEMLSCFQYQFRCKDGSQCIQASWECDGSKDCRDGSDEPDTCVFPQCGPGYFQCKNKRCQPVKFRCDYYDDCGDNSDEEDCGAYQCPRDQWNCPGTGHCIPLSNLCDSHNDCANGADEKNCSRSLCSALSCSFVCRASPDGGVCDCPSGYRVNQQNRRNCEDVDECKEYGYCDQKCFNAEPGYHCECYSDCFELVLKSGRGYCRSRDYQSMRLLVARREGLYLVNPYEAPDQKALRLVGGKFIYGVDFDYESRKVFWVERETHEVFEATLDRDEELKNHRKLPLRHLVQPRNIAVDWITKKLYIVESGSRRIDVSNFAGDRRTVLLIDDLTLPVDVALDPTRGIMFFTNEKKLERAAMDGRNRQVIVSNHTYQITSVALDLISRRVYWCDPKIDLIETILYDGTDRRVITQGMLSAPHPFGLAIFNEYIYWTDWTRLDVMKIDKFGTEKSSSVWRKEDGHAFPMGIAAFSSMVQPRPQDEKCFTSRRIFNPCAVANGGCQSLCILTEGPANTPGHVCACEIGQVSTNDIRTCEPVSEFLLFSSNKVIRGIVLDREVFNNAIQPVTPNGARLSGLFYDVGCDVRRQWIFYADIMENIIYKMRPNGSQDTTVLVNHNDGLVSFTYDWISQLIYYVDNIRNTLDVVHSELRNTHRTLVRQLRAPTSVVVHPGKGFIFYAEARRPAKITKCTSDAGLCVVYRNISLGRPGGLVIDFDRDELCWADSALKHIHCGNLLGSKIRAIEISPRPIPQALAILGNDLYFIHSQPSSIRKVNKITGGQSTVLQSFSSLGNLYGLKACSLLNEPSFPDNPCLNGGGCEKFCFYVPGTNVRPGMKKCGCSQGEMLAPNGRNCTRNPDEPLELPCGNNETHFACANGACILREWVCDGEDDCRDGSDEIKDGKPCSVEKTCSPSQIMCNNTRRCIPRQYACDGDNDCGDYSDEDPRYCEGGVIPTCSGKKFQCKNHRCIPEQWICDSDNDCGDGSDEDFDLCSNRTCSAPQFRCTNGRCIPVYWLCDGDDDCYDGADEDPLRCPPVSCRAQEFRCLNLRQCIALNKHCDGNEDCEDGSDEEGCMSSETDSKCNANEFKCISSGVCIPKQWLCDGQKDCDDGSDEQDRHCENDACPVNHFKCKNGHCIFDAWLCDGVDDCADGSDESAAAGCVMSTNCSHGFWKCPRSKDTFCLPLDKVCDGKADCPNGDDEGPGCTLNSCISGQRYCSYQCHAGPDGSFCICPRGEALIDDSICADVNECNDHASCSQLCENTKGSYICSCDKQYELRSDKQTCKAIGKEPMRLYVSNRYRIYWSLADMQDWSTFGAAVDNAIALAWDSVEQRIYWSDFKSKAIYYATLNGMNKTVFLDTGLDVTEGLAVDWVGRNLYWVDGKLQTLEVANLDPPHHRSVLISKNMSRPRGLALDPRDGIRLMFWSDWGMKPKISRASMDGSDPTVILDVKIYWPNGLALDLPTKRLYFSDSKLDYIEYCNYDGKDRYQVLASEKYLLHPHSLAVFEEMVYWSDRRLQKVFAYSKVKGLHTREFSHTFSKVLNILAVHEALQPQAENSCRGQPCSHICLLTTRAPGFSCQCPVGFKLDSTYRNCIVEDKPFLMVIKQNAIHGYSLHEIIMSNGSAQQIELGGMIPFSSLQNVRDLDFDELSFSMYYVQLPVKDKILVARLTRKAFVYRSLMDGSNNTIFLPNSRPADAYCLAYDWLGRNLYIGNKESSTIEVVQTFGNKYRTIILNNNDSEKGVVFPVSIALHPVMGLLFWLDEGGPSVARKLARAEMDGSNPTVIVSSDLARLDFLTVDLDAQMLYFSQSERGVIERCDYNGAGRVAIFDSGGLYQPLGLQFFDNQLFFADPAHGAVFYGNVPLTAEGNYDGQMKVKKLLDNQNDIVSIRIYHSRPFVQHVCQTKNGDCEHLCIPVKSRFRKCVCQIGYQMDAVTGQCKGFDSFLMATTSREIYGLQFDTNKNFAMTPISGTKLIGVGAEVRTRNVFFADVAGSRRGISRTTVNGGEIKPVVDMLVGSLSVQSLAVDWINYNLYFTSIASEETNVEVVRLDGQYRMILFSSKTEFMRSIVVDPLQRFVYVVCRGQRPNIQQANLDFSGRKVLVSHNVIEPRDLVVDMNTHHIYWADSRMDMIQRVKPSGGDRQIIRRNLPNPYGIAIVGRNLYWSDRNLKRIFVADITSDGPDRPPKILQSGLEELGTLVAFDESVQPKSHSPCQITDNLRRQPCDQLCFPLPKDNTYACYCAQPSSYLLYMSNALMIQSAKLEPDMTNALPLRKDYPKMFGLKRFEVDANFKRIYAFVEYPGSRSIVWFPANIPQSLRTLVGPDKILHADAQEKFSSVEDMKLDWVTQKIYWTTGRTGRLYSIDTDGQHIVVVARGDWLAALGLDPCKGYVFWSDTGFKAKGGAYQPRIERATMAGTNRRVIVNTEISLVSVMSVDTEKQTLYFSDLNRLKIERVDYDGRNRRVILEDIRATGLDLYKNWLYFTDSSANGIYRIYENAPTTYEAVVRNARAPSVLRVVAQDADWSNQRCKNLTNPCSVQNGGCEQSCHLAPDAAAMHTRVECACNSSFKLATDGKRCVLKNSTCIPPNDFACGSGECIPYTLTCDGTPHCSDESDEETLFCVFRTCPDENRYYTCANRRCILKHQVCNGEDDCGDFSDETNCGTADIHNCGEGMFRCPSGLCINNTLICDGKNDCQDNAADESNTTCPGLPINCRGAKRRCPNTNICITPADLCDGHNDCGDNADEEPLFCMTMECGALHVRCPNGRCIPETWQCDGDNDCGDGWDEKQNCEPSNNKCVGAYVFRCDNGRCISRAFICDGDDDCADGSDEDLRHTCGNRTCSADEFACESNRALGRFECIPKSWVCDGEVNCRDAEDESPALCGNRQLAPCNKGEFRCANGHCIHNSWVCDHDNDCLDGSDEPENCTYTSCSASYFQCRNKKCIPSQWVCDGHNDCGDNYDEENCTHTGDAGCTKGQYECHDGTCIPEEKVCNGRADCEDGSDESSLCGINECKSAAKALCEHKCVDKPIGYECQCLPGFRLDQGDKKSCIDINECEIDLPPCSQYCINKIGSFKCACNETYYEVAADSQSCKRIDESVEPFLLLANRYYIRKISMDGQNVRLVAMGFENIASLDYDYKEQKIYFADIGRQRIYRLPISQQEPETAVQNAEEVMRHTVFGVEGLALDWVGRKLYFLNRLERTLRVCELDGRYSQVLLADRFTQPRALVAYPKKGYLFFTEWSLSPYVARIGMDGTDFVKLVERDIVWPNAITVDYFTERIFWGDAHFNEIWYMDMDGSRIEHIPVKFAPHIFSLTQFDDYLYWSDWNIKSIVRAHKHRLDDEVVILQTVQLPNDLQIVHPLDQLNWTNPCGSNNGGCSHLCLISPGGNAYRCECPQYFILLNDNKTCISNCTANQWRCGGNDDHCIPLLWKCDGEKDCQDGSDEPESCPQRICLVGEFQCDNHNCTRPFQICDGIDDCGDNSDERNCDAPCDHWQFKCNNTGHCLPKRYQCDGDNDCGDNSDESPEICQNVNNTCTPEQFKCNNGKCIPKAWYCDADDDCGDNSDEPASVCIGQACPRGWSHCISSYRCIPNWAFCNGQDDCRDNSDENLERCPTCDAFGDFQCLTSGRCIPARWMCDFENDCGDNSDEEDPSCLHSPVQCSESEFRCLSGKCIRKSLICNGEMNCVDGSDEAGCDKHVCPFGTKKCSDHTCLNEKLFCDRRPDCSDGSDEANCTDKWRRTCSPHEFSCANGVCIPRKFVCDGDNDCVDGSDENNEFCLESKCDPPLKFRCQFSRICLSFTRVCDGSYDCGDFDVSDEGIQCHNPTFQCDENAFKCATAGICIPPEKVCDHVDDCGDRSDEDGCPGGHRCGANRGGCEHTCTDLPHGGYYCSCNAGFRPSKSDPKRCEDIDECATFNNTCSQICVNRKGSYDCLCAKNYTSAIHIGDMLGKDCRAEGDPADLFLATSNSVNMLEISRQRNLYSKSIDAEAGMIIDVDYNPVKRLMYWIDDVNGQIWWSSIPVGNQTHNGASLDVDFLINTAEDHGILGPMNSLTPLALAVDWVTGNLYISAGDDVVARDYVTTASRRMKRSTSNKETTSSMLPGHIFVTREDGHYRKTIVNTGFQIPISIALDPELGQLYVADTGDKPVIEALSLDGSVRKVLVNSMLFSPRSLTIDYAKQHRIFWASPKLGRIESVLPDGSDRVVVSSDAHHAYSIDLFENWIYWSTKDSPHVYVVDKFGKQQKRILSTMTRPITVLKIYHLYKYNISAEGLNPCNNAQCSHLCILANNYQHRCSCPDMDNLPTPDASLCQAEIIPPFTRPSPCACQNGGLCKLDGSCLCPEEFDGLNCHIRAAESKYPISDEGNAFGVIAASCIVFLAFTLLIIATAYAVYKRRILFFKKKEATSSVSYHGNIVSFENPMMHEPVKKSGDELTNPEYSPAPVLGKKPIDPKSFHFENPVYAIESSLYATASENGKNQLDVNNDTNDDNESSRSSILDMPTSLPTAKASLSNIGASGMMTMDDVKLSVKQQKRCFDPAPADTDHDEAHLVREAASEEISDV</sequence>
<keyword evidence="23" id="KW-0813">Transport</keyword>
<feature type="disulfide bond" evidence="27">
    <location>
        <begin position="899"/>
        <end position="914"/>
    </location>
</feature>
<dbReference type="InterPro" id="IPR002172">
    <property type="entry name" value="LDrepeatLR_classA_rpt"/>
</dbReference>
<dbReference type="PROSITE" id="PS01186">
    <property type="entry name" value="EGF_2"/>
    <property type="match status" value="1"/>
</dbReference>
<dbReference type="InterPro" id="IPR006202">
    <property type="entry name" value="Neur_chan_lig-bd"/>
</dbReference>
<evidence type="ECO:0000313" key="33">
    <source>
        <dbReference type="Proteomes" id="UP000054653"/>
    </source>
</evidence>
<feature type="domain" description="EGF-like" evidence="31">
    <location>
        <begin position="5234"/>
        <end position="5264"/>
    </location>
</feature>
<dbReference type="InterPro" id="IPR000152">
    <property type="entry name" value="EGF-type_Asp/Asn_hydroxyl_site"/>
</dbReference>
<dbReference type="SMART" id="SM00179">
    <property type="entry name" value="EGF_CA"/>
    <property type="match status" value="7"/>
</dbReference>
<evidence type="ECO:0000256" key="5">
    <source>
        <dbReference type="ARBA" id="ARBA00022475"/>
    </source>
</evidence>
<dbReference type="PROSITE" id="PS51120">
    <property type="entry name" value="LDLRB"/>
    <property type="match status" value="7"/>
</dbReference>
<feature type="disulfide bond" evidence="27">
    <location>
        <begin position="3560"/>
        <end position="3575"/>
    </location>
</feature>
<feature type="disulfide bond" evidence="27">
    <location>
        <begin position="4762"/>
        <end position="4777"/>
    </location>
</feature>
<feature type="transmembrane region" description="Helical" evidence="30">
    <location>
        <begin position="5280"/>
        <end position="5306"/>
    </location>
</feature>
<feature type="transmembrane region" description="Helical" evidence="30">
    <location>
        <begin position="411"/>
        <end position="434"/>
    </location>
</feature>
<feature type="transmembrane region" description="Helical" evidence="30">
    <location>
        <begin position="571"/>
        <end position="589"/>
    </location>
</feature>
<dbReference type="SUPFAM" id="SSF57424">
    <property type="entry name" value="LDL receptor-like module"/>
    <property type="match status" value="34"/>
</dbReference>
<dbReference type="GO" id="GO:0005230">
    <property type="term" value="F:extracellular ligand-gated monoatomic ion channel activity"/>
    <property type="evidence" value="ECO:0007669"/>
    <property type="project" value="InterPro"/>
</dbReference>
<dbReference type="CDD" id="cd00112">
    <property type="entry name" value="LDLa"/>
    <property type="match status" value="32"/>
</dbReference>
<evidence type="ECO:0000256" key="21">
    <source>
        <dbReference type="ARBA" id="ARBA00023180"/>
    </source>
</evidence>
<feature type="repeat" description="LDL-receptor class B" evidence="28">
    <location>
        <begin position="2376"/>
        <end position="2420"/>
    </location>
</feature>
<feature type="disulfide bond" evidence="27">
    <location>
        <begin position="4593"/>
        <end position="4608"/>
    </location>
</feature>
<feature type="transmembrane region" description="Helical" evidence="30">
    <location>
        <begin position="379"/>
        <end position="399"/>
    </location>
</feature>
<dbReference type="CDD" id="cd18997">
    <property type="entry name" value="LGIC_ECD_nAChR"/>
    <property type="match status" value="1"/>
</dbReference>
<dbReference type="InterPro" id="IPR032485">
    <property type="entry name" value="LRP1-like_beta_prop"/>
</dbReference>
<dbReference type="PROSITE" id="PS00022">
    <property type="entry name" value="EGF_1"/>
    <property type="match status" value="1"/>
</dbReference>
<feature type="disulfide bond" evidence="27">
    <location>
        <begin position="4373"/>
        <end position="4391"/>
    </location>
</feature>
<feature type="disulfide bond" evidence="27">
    <location>
        <begin position="4613"/>
        <end position="4625"/>
    </location>
</feature>
<evidence type="ECO:0000256" key="24">
    <source>
        <dbReference type="ARBA" id="ARBA00034104"/>
    </source>
</evidence>
<dbReference type="STRING" id="45882.A0A0V1D5C2"/>
<feature type="disulfide bond" evidence="27">
    <location>
        <begin position="859"/>
        <end position="874"/>
    </location>
</feature>
<evidence type="ECO:0000256" key="12">
    <source>
        <dbReference type="ARBA" id="ARBA00022729"/>
    </source>
</evidence>
<feature type="disulfide bond" evidence="27">
    <location>
        <begin position="4620"/>
        <end position="4638"/>
    </location>
</feature>
<dbReference type="GO" id="GO:0042562">
    <property type="term" value="F:hormone binding"/>
    <property type="evidence" value="ECO:0007669"/>
    <property type="project" value="TreeGrafter"/>
</dbReference>
<dbReference type="InterPro" id="IPR056588">
    <property type="entry name" value="EGF_LRP2"/>
</dbReference>
<dbReference type="PROSITE" id="PS00236">
    <property type="entry name" value="NEUROTR_ION_CHANNEL"/>
    <property type="match status" value="1"/>
</dbReference>
<keyword evidence="16" id="KW-0770">Synapse</keyword>
<dbReference type="InterPro" id="IPR036055">
    <property type="entry name" value="LDL_receptor-like_sf"/>
</dbReference>
<dbReference type="Gene3D" id="2.70.170.10">
    <property type="entry name" value="Neurotransmitter-gated ion-channel ligand-binding domain"/>
    <property type="match status" value="1"/>
</dbReference>
<comment type="caution">
    <text evidence="26">Lacks conserved residue(s) required for the propagation of feature annotation.</text>
</comment>
<dbReference type="SUPFAM" id="SSF63825">
    <property type="entry name" value="YWTD domain"/>
    <property type="match status" value="8"/>
</dbReference>
<keyword evidence="10 30" id="KW-0812">Transmembrane</keyword>
<dbReference type="GO" id="GO:0005576">
    <property type="term" value="C:extracellular region"/>
    <property type="evidence" value="ECO:0007669"/>
    <property type="project" value="UniProtKB-SubCell"/>
</dbReference>
<feature type="disulfide bond" evidence="27">
    <location>
        <begin position="4581"/>
        <end position="4599"/>
    </location>
</feature>
<keyword evidence="23" id="KW-0407">Ion channel</keyword>
<evidence type="ECO:0000256" key="8">
    <source>
        <dbReference type="ARBA" id="ARBA00022553"/>
    </source>
</evidence>
<organism evidence="32 33">
    <name type="scientific">Trichinella britovi</name>
    <name type="common">Parasitic roundworm</name>
    <dbReference type="NCBI Taxonomy" id="45882"/>
    <lineage>
        <taxon>Eukaryota</taxon>
        <taxon>Metazoa</taxon>
        <taxon>Ecdysozoa</taxon>
        <taxon>Nematoda</taxon>
        <taxon>Enoplea</taxon>
        <taxon>Dorylaimia</taxon>
        <taxon>Trichinellida</taxon>
        <taxon>Trichinellidae</taxon>
        <taxon>Trichinella</taxon>
    </lineage>
</organism>
<keyword evidence="6" id="KW-0964">Secreted</keyword>
<dbReference type="InterPro" id="IPR036734">
    <property type="entry name" value="Neur_chan_lig-bd_sf"/>
</dbReference>
<dbReference type="GO" id="GO:0043235">
    <property type="term" value="C:receptor complex"/>
    <property type="evidence" value="ECO:0007669"/>
    <property type="project" value="TreeGrafter"/>
</dbReference>
<dbReference type="GO" id="GO:0016324">
    <property type="term" value="C:apical plasma membrane"/>
    <property type="evidence" value="ECO:0007669"/>
    <property type="project" value="TreeGrafter"/>
</dbReference>
<evidence type="ECO:0000259" key="31">
    <source>
        <dbReference type="PROSITE" id="PS50026"/>
    </source>
</evidence>
<dbReference type="InterPro" id="IPR000742">
    <property type="entry name" value="EGF"/>
</dbReference>
<dbReference type="InterPro" id="IPR000033">
    <property type="entry name" value="LDLR_classB_rpt"/>
</dbReference>
<dbReference type="SMART" id="SM00181">
    <property type="entry name" value="EGF"/>
    <property type="match status" value="23"/>
</dbReference>
<dbReference type="FunFam" id="4.10.400.10:FF:000030">
    <property type="entry name" value="Sortilin related receptor 1"/>
    <property type="match status" value="1"/>
</dbReference>
<feature type="disulfide bond" evidence="27">
    <location>
        <begin position="3863"/>
        <end position="3878"/>
    </location>
</feature>
<protein>
    <submittedName>
        <fullName evidence="32">Low-density lipoprotein receptor-related protein</fullName>
    </submittedName>
</protein>
<dbReference type="GO" id="GO:0007268">
    <property type="term" value="P:chemical synaptic transmission"/>
    <property type="evidence" value="ECO:0007669"/>
    <property type="project" value="UniProtKB-ARBA"/>
</dbReference>
<dbReference type="InterPro" id="IPR049883">
    <property type="entry name" value="NOTCH1_EGF-like"/>
</dbReference>
<dbReference type="EMBL" id="JYDI01000041">
    <property type="protein sequence ID" value="KRY56582.1"/>
    <property type="molecule type" value="Genomic_DNA"/>
</dbReference>
<accession>A0A0V1D5C2</accession>
<feature type="repeat" description="LDL-receptor class B" evidence="28">
    <location>
        <begin position="2332"/>
        <end position="2375"/>
    </location>
</feature>
<dbReference type="Gene3D" id="4.10.400.10">
    <property type="entry name" value="Low-density Lipoprotein Receptor"/>
    <property type="match status" value="34"/>
</dbReference>
<dbReference type="FunFam" id="4.10.400.10:FF:000001">
    <property type="entry name" value="Low-density lipoprotein receptor-related protein 1"/>
    <property type="match status" value="2"/>
</dbReference>
<dbReference type="FunFam" id="4.10.400.10:FF:000002">
    <property type="entry name" value="Low-density lipoprotein receptor-related protein 1"/>
    <property type="match status" value="1"/>
</dbReference>
<feature type="disulfide bond" evidence="27">
    <location>
        <begin position="4366"/>
        <end position="4378"/>
    </location>
</feature>
<feature type="repeat" description="LDL-receptor class B" evidence="28">
    <location>
        <begin position="1298"/>
        <end position="1342"/>
    </location>
</feature>
<feature type="disulfide bond" evidence="27">
    <location>
        <begin position="1908"/>
        <end position="1920"/>
    </location>
</feature>
<evidence type="ECO:0000256" key="30">
    <source>
        <dbReference type="SAM" id="Phobius"/>
    </source>
</evidence>
<keyword evidence="5" id="KW-1003">Cell membrane</keyword>
<feature type="disulfide bond" evidence="27">
    <location>
        <begin position="4574"/>
        <end position="4586"/>
    </location>
</feature>
<evidence type="ECO:0000256" key="4">
    <source>
        <dbReference type="ARBA" id="ARBA00009939"/>
    </source>
</evidence>
<dbReference type="Gene3D" id="1.20.58.390">
    <property type="entry name" value="Neurotransmitter-gated ion-channel transmembrane domain"/>
    <property type="match status" value="3"/>
</dbReference>
<keyword evidence="15 30" id="KW-1133">Transmembrane helix</keyword>
<feature type="disulfide bond" evidence="27">
    <location>
        <begin position="4632"/>
        <end position="4647"/>
    </location>
</feature>
<feature type="disulfide bond" evidence="27">
    <location>
        <begin position="2035"/>
        <end position="2047"/>
    </location>
</feature>
<evidence type="ECO:0000256" key="18">
    <source>
        <dbReference type="ARBA" id="ARBA00023157"/>
    </source>
</evidence>
<feature type="disulfide bond" evidence="27">
    <location>
        <begin position="3851"/>
        <end position="3869"/>
    </location>
</feature>
<feature type="disulfide bond" evidence="27">
    <location>
        <begin position="4662"/>
        <end position="4680"/>
    </location>
</feature>
<dbReference type="InterPro" id="IPR038050">
    <property type="entry name" value="Neuro_actylchol_rec"/>
</dbReference>
<dbReference type="InterPro" id="IPR001881">
    <property type="entry name" value="EGF-like_Ca-bd_dom"/>
</dbReference>
<feature type="disulfide bond" evidence="27">
    <location>
        <begin position="815"/>
        <end position="830"/>
    </location>
</feature>
<feature type="disulfide bond" evidence="27">
    <location>
        <begin position="3669"/>
        <end position="3681"/>
    </location>
</feature>
<feature type="disulfide bond" evidence="27">
    <location>
        <begin position="3893"/>
        <end position="3911"/>
    </location>
</feature>
<evidence type="ECO:0000256" key="2">
    <source>
        <dbReference type="ARBA" id="ARBA00004613"/>
    </source>
</evidence>
<dbReference type="InterPro" id="IPR023415">
    <property type="entry name" value="LDLR_class-A_CS"/>
</dbReference>
<feature type="disulfide bond" evidence="27">
    <location>
        <begin position="4655"/>
        <end position="4667"/>
    </location>
</feature>
<keyword evidence="19 32" id="KW-0675">Receptor</keyword>
<dbReference type="Gene3D" id="2.120.10.30">
    <property type="entry name" value="TolB, C-terminal domain"/>
    <property type="match status" value="8"/>
</dbReference>
<dbReference type="FunFam" id="2.70.170.10:FF:000016">
    <property type="entry name" value="Nicotinic acetylcholine receptor subunit"/>
    <property type="match status" value="1"/>
</dbReference>
<dbReference type="SMART" id="SM00192">
    <property type="entry name" value="LDLa"/>
    <property type="match status" value="35"/>
</dbReference>
<evidence type="ECO:0000313" key="32">
    <source>
        <dbReference type="EMBL" id="KRY56582.1"/>
    </source>
</evidence>
<keyword evidence="14" id="KW-0106">Calcium</keyword>
<keyword evidence="13" id="KW-0677">Repeat</keyword>
<comment type="similarity">
    <text evidence="4">Belongs to the LDLR family.</text>
</comment>